<dbReference type="EMBL" id="JGVR01000025">
    <property type="protein sequence ID" value="KEZ17016.1"/>
    <property type="molecule type" value="Genomic_DNA"/>
</dbReference>
<evidence type="ECO:0000313" key="2">
    <source>
        <dbReference type="Proteomes" id="UP000028534"/>
    </source>
</evidence>
<accession>A0A084EGC4</accession>
<evidence type="ECO:0000313" key="1">
    <source>
        <dbReference type="EMBL" id="KEZ17016.1"/>
    </source>
</evidence>
<organism evidence="1 2">
    <name type="scientific">Sphingobium yanoikuyae</name>
    <name type="common">Sphingomonas yanoikuyae</name>
    <dbReference type="NCBI Taxonomy" id="13690"/>
    <lineage>
        <taxon>Bacteria</taxon>
        <taxon>Pseudomonadati</taxon>
        <taxon>Pseudomonadota</taxon>
        <taxon>Alphaproteobacteria</taxon>
        <taxon>Sphingomonadales</taxon>
        <taxon>Sphingomonadaceae</taxon>
        <taxon>Sphingobium</taxon>
    </lineage>
</organism>
<comment type="caution">
    <text evidence="1">The sequence shown here is derived from an EMBL/GenBank/DDBJ whole genome shotgun (WGS) entry which is preliminary data.</text>
</comment>
<name>A0A084EGC4_SPHYA</name>
<dbReference type="AlphaFoldDB" id="A0A084EGC4"/>
<gene>
    <name evidence="1" type="ORF">CP98_03795</name>
</gene>
<reference evidence="1 2" key="1">
    <citation type="submission" date="2014-03" db="EMBL/GenBank/DDBJ databases">
        <title>Genome sequence of Sphingobium yanoikuyae B1.</title>
        <authorList>
            <person name="Gan H.M."/>
            <person name="Gan H.Y."/>
            <person name="Savka M.A."/>
        </authorList>
    </citation>
    <scope>NUCLEOTIDE SEQUENCE [LARGE SCALE GENOMIC DNA]</scope>
    <source>
        <strain evidence="1 2">B1</strain>
    </source>
</reference>
<protein>
    <submittedName>
        <fullName evidence="1">Uncharacterized protein</fullName>
    </submittedName>
</protein>
<dbReference type="PATRIC" id="fig|13690.10.peg.3888"/>
<dbReference type="Proteomes" id="UP000028534">
    <property type="component" value="Unassembled WGS sequence"/>
</dbReference>
<proteinExistence type="predicted"/>
<sequence>MTKLTPSQSAANTMTAAAHLFVGEPGRSDQLNEHVAIVVGAPVDVHGLARWAEQIGHSGRQIIHISFPDPTLPVPRVAVVFVIDGQTHIFESCSLWQPENGGGAYLVPADPYFGAFHIDDDMMMHQRPGRPFANKKSENAGYVRAYTRLLDIMRQQIEDGIPLDDVEHLDLRAH</sequence>